<dbReference type="NCBIfam" id="TIGR02860">
    <property type="entry name" value="spore_IV_B"/>
    <property type="match status" value="1"/>
</dbReference>
<dbReference type="PROSITE" id="PS51494">
    <property type="entry name" value="SPOIVB"/>
    <property type="match status" value="1"/>
</dbReference>
<evidence type="ECO:0000313" key="3">
    <source>
        <dbReference type="Proteomes" id="UP000183461"/>
    </source>
</evidence>
<evidence type="ECO:0000313" key="2">
    <source>
        <dbReference type="EMBL" id="SFW28679.1"/>
    </source>
</evidence>
<name>A0A1K1MZY2_RUMFL</name>
<reference evidence="3" key="1">
    <citation type="submission" date="2016-11" db="EMBL/GenBank/DDBJ databases">
        <authorList>
            <person name="Varghese N."/>
            <person name="Submissions S."/>
        </authorList>
    </citation>
    <scope>NUCLEOTIDE SEQUENCE [LARGE SCALE GENOMIC DNA]</scope>
    <source>
        <strain evidence="3">YL228</strain>
    </source>
</reference>
<dbReference type="SUPFAM" id="SSF50156">
    <property type="entry name" value="PDZ domain-like"/>
    <property type="match status" value="1"/>
</dbReference>
<protein>
    <submittedName>
        <fullName evidence="2">Stage IV sporulation protein B</fullName>
    </submittedName>
</protein>
<feature type="domain" description="Peptidase S55" evidence="1">
    <location>
        <begin position="189"/>
        <end position="417"/>
    </location>
</feature>
<dbReference type="Gene3D" id="2.30.42.10">
    <property type="match status" value="1"/>
</dbReference>
<dbReference type="AlphaFoldDB" id="A0A1K1MZY2"/>
<proteinExistence type="predicted"/>
<dbReference type="Proteomes" id="UP000183461">
    <property type="component" value="Unassembled WGS sequence"/>
</dbReference>
<organism evidence="2 3">
    <name type="scientific">Ruminococcus flavefaciens</name>
    <dbReference type="NCBI Taxonomy" id="1265"/>
    <lineage>
        <taxon>Bacteria</taxon>
        <taxon>Bacillati</taxon>
        <taxon>Bacillota</taxon>
        <taxon>Clostridia</taxon>
        <taxon>Eubacteriales</taxon>
        <taxon>Oscillospiraceae</taxon>
        <taxon>Ruminococcus</taxon>
    </lineage>
</organism>
<dbReference type="Pfam" id="PF05580">
    <property type="entry name" value="Peptidase_S55"/>
    <property type="match status" value="1"/>
</dbReference>
<dbReference type="InterPro" id="IPR036034">
    <property type="entry name" value="PDZ_sf"/>
</dbReference>
<sequence length="417" mass="43945">MFHGTGKDNKMFFKRKIVRSAATLLFAAFVGLFGTAGYYSAQLPAVISASSADDLKIASFPQLSCSAAPELAIPAAGTCSDGEQVTFSLFGAIPVKNVEVRKTEAPVLAVGGRPFGIKLLMEGVMVTGLGDVECQDGSLTCPAEDAGLQKGDIIRLADGEILTSNDQLQQKIADSGGNVLELSVRRGDEDIAMELQPVLSRRSGGWKGGMWVRDSIAGIGTMTFFDTKTGCFAGLGHPICDSDTGGVVPVHSGEAVPVEITEVKRGARGLAGELRGKFAMSDSFGVLERNKPSGIYGRLNSEALAEMTADCEEFPMAFRQEITEGEAEIYTTVSGNTPERYSAEIVSVDYSSGTSSKNMVIRITDRRLLDAAGGIVQGMSGSPIIQNGKLIGAVTHVFVGEPAKGYGIFAENMASEL</sequence>
<dbReference type="InterPro" id="IPR014219">
    <property type="entry name" value="SpoIVB"/>
</dbReference>
<dbReference type="EMBL" id="FPIP01000003">
    <property type="protein sequence ID" value="SFW28679.1"/>
    <property type="molecule type" value="Genomic_DNA"/>
</dbReference>
<accession>A0A1K1MZY2</accession>
<gene>
    <name evidence="2" type="ORF">SAMN02910280_1560</name>
</gene>
<evidence type="ECO:0000259" key="1">
    <source>
        <dbReference type="PROSITE" id="PS51494"/>
    </source>
</evidence>
<dbReference type="InterPro" id="IPR008763">
    <property type="entry name" value="Peptidase_S55"/>
</dbReference>